<evidence type="ECO:0000313" key="6">
    <source>
        <dbReference type="EMBL" id="EON79048.1"/>
    </source>
</evidence>
<evidence type="ECO:0000259" key="5">
    <source>
        <dbReference type="SMART" id="SM00563"/>
    </source>
</evidence>
<evidence type="ECO:0000256" key="3">
    <source>
        <dbReference type="ARBA" id="ARBA00023315"/>
    </source>
</evidence>
<dbReference type="OrthoDB" id="9803035at2"/>
<dbReference type="PANTHER" id="PTHR10434:SF11">
    <property type="entry name" value="1-ACYL-SN-GLYCEROL-3-PHOSPHATE ACYLTRANSFERASE"/>
    <property type="match status" value="1"/>
</dbReference>
<evidence type="ECO:0000256" key="2">
    <source>
        <dbReference type="ARBA" id="ARBA00022679"/>
    </source>
</evidence>
<dbReference type="SMART" id="SM00563">
    <property type="entry name" value="PlsC"/>
    <property type="match status" value="1"/>
</dbReference>
<organism evidence="6 7">
    <name type="scientific">Lunatimonas lonarensis</name>
    <dbReference type="NCBI Taxonomy" id="1232681"/>
    <lineage>
        <taxon>Bacteria</taxon>
        <taxon>Pseudomonadati</taxon>
        <taxon>Bacteroidota</taxon>
        <taxon>Cytophagia</taxon>
        <taxon>Cytophagales</taxon>
        <taxon>Cyclobacteriaceae</taxon>
    </lineage>
</organism>
<dbReference type="EC" id="2.3.1.51" evidence="6"/>
<feature type="domain" description="Phospholipid/glycerol acyltransferase" evidence="5">
    <location>
        <begin position="74"/>
        <end position="188"/>
    </location>
</feature>
<dbReference type="AlphaFoldDB" id="R7ZYB1"/>
<reference evidence="6 7" key="1">
    <citation type="submission" date="2013-02" db="EMBL/GenBank/DDBJ databases">
        <title>A novel strain isolated from Lonar lake, Maharashtra, India.</title>
        <authorList>
            <person name="Singh A."/>
        </authorList>
    </citation>
    <scope>NUCLEOTIDE SEQUENCE [LARGE SCALE GENOMIC DNA]</scope>
    <source>
        <strain evidence="6 7">AK24</strain>
    </source>
</reference>
<dbReference type="SUPFAM" id="SSF69593">
    <property type="entry name" value="Glycerol-3-phosphate (1)-acyltransferase"/>
    <property type="match status" value="1"/>
</dbReference>
<dbReference type="CDD" id="cd07989">
    <property type="entry name" value="LPLAT_AGPAT-like"/>
    <property type="match status" value="1"/>
</dbReference>
<proteinExistence type="predicted"/>
<dbReference type="RefSeq" id="WP_010852614.1">
    <property type="nucleotide sequence ID" value="NZ_AQHR01000020.1"/>
</dbReference>
<keyword evidence="4" id="KW-1133">Transmembrane helix</keyword>
<dbReference type="PANTHER" id="PTHR10434">
    <property type="entry name" value="1-ACYL-SN-GLYCEROL-3-PHOSPHATE ACYLTRANSFERASE"/>
    <property type="match status" value="1"/>
</dbReference>
<dbReference type="Proteomes" id="UP000013909">
    <property type="component" value="Unassembled WGS sequence"/>
</dbReference>
<keyword evidence="4" id="KW-0472">Membrane</keyword>
<evidence type="ECO:0000256" key="4">
    <source>
        <dbReference type="SAM" id="Phobius"/>
    </source>
</evidence>
<keyword evidence="7" id="KW-1185">Reference proteome</keyword>
<keyword evidence="2 6" id="KW-0808">Transferase</keyword>
<comment type="caution">
    <text evidence="6">The sequence shown here is derived from an EMBL/GenBank/DDBJ whole genome shotgun (WGS) entry which is preliminary data.</text>
</comment>
<name>R7ZYB1_9BACT</name>
<protein>
    <submittedName>
        <fullName evidence="6">1-acyl-sn-glycerol-3-phosphate acyltransferase</fullName>
        <ecNumber evidence="6">2.3.1.51</ecNumber>
    </submittedName>
</protein>
<comment type="pathway">
    <text evidence="1">Lipid metabolism.</text>
</comment>
<keyword evidence="3 6" id="KW-0012">Acyltransferase</keyword>
<dbReference type="STRING" id="1232681.ADIS_0465"/>
<keyword evidence="4" id="KW-0812">Transmembrane</keyword>
<sequence length="242" mass="27701">MVIFRFFYSVYAILVFNLLMVLLGPLILVPSFFPPGGTRVSFFVIRKWAVIWSYLAGIRYEVKGIEHIDADQPYIYTFNHRSFLDAPVIPMSIPQEVRALGKKELRRIPLFGWIISQFAVWVDRKNPDSREKSIQKLIRFLTKGHSIVVAPEGTRNDSADPLLPFYNGAFRLSIETQTPLLPMAIIGSEKVMPKGSLLMWPGTVQVYFSAPIYPPKELTPHSIETLKAKCYNRLEAMILTHE</sequence>
<dbReference type="PATRIC" id="fig|1288963.3.peg.463"/>
<evidence type="ECO:0000256" key="1">
    <source>
        <dbReference type="ARBA" id="ARBA00005189"/>
    </source>
</evidence>
<gene>
    <name evidence="6" type="ORF">ADIS_0465</name>
</gene>
<dbReference type="InterPro" id="IPR002123">
    <property type="entry name" value="Plipid/glycerol_acylTrfase"/>
</dbReference>
<dbReference type="Pfam" id="PF01553">
    <property type="entry name" value="Acyltransferase"/>
    <property type="match status" value="1"/>
</dbReference>
<feature type="transmembrane region" description="Helical" evidence="4">
    <location>
        <begin position="6"/>
        <end position="29"/>
    </location>
</feature>
<accession>R7ZYB1</accession>
<dbReference type="GO" id="GO:0006654">
    <property type="term" value="P:phosphatidic acid biosynthetic process"/>
    <property type="evidence" value="ECO:0007669"/>
    <property type="project" value="TreeGrafter"/>
</dbReference>
<dbReference type="GO" id="GO:0003841">
    <property type="term" value="F:1-acylglycerol-3-phosphate O-acyltransferase activity"/>
    <property type="evidence" value="ECO:0007669"/>
    <property type="project" value="UniProtKB-EC"/>
</dbReference>
<dbReference type="EMBL" id="AQHR01000020">
    <property type="protein sequence ID" value="EON79048.1"/>
    <property type="molecule type" value="Genomic_DNA"/>
</dbReference>
<evidence type="ECO:0000313" key="7">
    <source>
        <dbReference type="Proteomes" id="UP000013909"/>
    </source>
</evidence>